<dbReference type="PIRSF" id="PIRSF005496">
    <property type="entry name" value="ATP_hel_hrpB"/>
    <property type="match status" value="1"/>
</dbReference>
<dbReference type="GO" id="GO:0003676">
    <property type="term" value="F:nucleic acid binding"/>
    <property type="evidence" value="ECO:0007669"/>
    <property type="project" value="InterPro"/>
</dbReference>
<dbReference type="SMART" id="SM00487">
    <property type="entry name" value="DEXDc"/>
    <property type="match status" value="1"/>
</dbReference>
<evidence type="ECO:0000256" key="1">
    <source>
        <dbReference type="ARBA" id="ARBA00022741"/>
    </source>
</evidence>
<dbReference type="AlphaFoldDB" id="A0A5J6LKW7"/>
<name>A0A5J6LKW7_9GAMM</name>
<dbReference type="Pfam" id="PF08482">
    <property type="entry name" value="HrpB_C"/>
    <property type="match status" value="1"/>
</dbReference>
<dbReference type="EMBL" id="CP044222">
    <property type="protein sequence ID" value="QEW08561.1"/>
    <property type="molecule type" value="Genomic_DNA"/>
</dbReference>
<keyword evidence="3 7" id="KW-0347">Helicase</keyword>
<dbReference type="SMART" id="SM00490">
    <property type="entry name" value="HELICc"/>
    <property type="match status" value="1"/>
</dbReference>
<dbReference type="PROSITE" id="PS51194">
    <property type="entry name" value="HELICASE_CTER"/>
    <property type="match status" value="1"/>
</dbReference>
<dbReference type="GO" id="GO:0004386">
    <property type="term" value="F:helicase activity"/>
    <property type="evidence" value="ECO:0007669"/>
    <property type="project" value="UniProtKB-KW"/>
</dbReference>
<proteinExistence type="predicted"/>
<organism evidence="7 8">
    <name type="scientific">Nitrincola iocasae</name>
    <dbReference type="NCBI Taxonomy" id="2614693"/>
    <lineage>
        <taxon>Bacteria</taxon>
        <taxon>Pseudomonadati</taxon>
        <taxon>Pseudomonadota</taxon>
        <taxon>Gammaproteobacteria</taxon>
        <taxon>Oceanospirillales</taxon>
        <taxon>Oceanospirillaceae</taxon>
        <taxon>Nitrincola</taxon>
    </lineage>
</organism>
<dbReference type="Pfam" id="PF00271">
    <property type="entry name" value="Helicase_C"/>
    <property type="match status" value="1"/>
</dbReference>
<dbReference type="Gene3D" id="3.40.50.300">
    <property type="entry name" value="P-loop containing nucleotide triphosphate hydrolases"/>
    <property type="match status" value="2"/>
</dbReference>
<dbReference type="CDD" id="cd17990">
    <property type="entry name" value="DEXHc_HrpB"/>
    <property type="match status" value="1"/>
</dbReference>
<gene>
    <name evidence="7" type="primary">hrpB</name>
    <name evidence="7" type="ORF">F5I99_10300</name>
</gene>
<evidence type="ECO:0000256" key="2">
    <source>
        <dbReference type="ARBA" id="ARBA00022801"/>
    </source>
</evidence>
<dbReference type="FunFam" id="3.40.50.300:FF:002125">
    <property type="entry name" value="ATP-dependent helicase HrpB"/>
    <property type="match status" value="1"/>
</dbReference>
<dbReference type="Proteomes" id="UP000325606">
    <property type="component" value="Chromosome"/>
</dbReference>
<reference evidence="7 8" key="1">
    <citation type="submission" date="2019-09" db="EMBL/GenBank/DDBJ databases">
        <title>Nitrincola iocasae sp. nov., a bacterium isolated from the sediment collected at a cold seep field in South China Sea.</title>
        <authorList>
            <person name="Zhang H."/>
            <person name="Wang H."/>
            <person name="Li C."/>
        </authorList>
    </citation>
    <scope>NUCLEOTIDE SEQUENCE [LARGE SCALE GENOMIC DNA]</scope>
    <source>
        <strain evidence="7 8">KXZD1103</strain>
    </source>
</reference>
<dbReference type="GO" id="GO:0005524">
    <property type="term" value="F:ATP binding"/>
    <property type="evidence" value="ECO:0007669"/>
    <property type="project" value="UniProtKB-KW"/>
</dbReference>
<dbReference type="InterPro" id="IPR027417">
    <property type="entry name" value="P-loop_NTPase"/>
</dbReference>
<dbReference type="PANTHER" id="PTHR43519">
    <property type="entry name" value="ATP-DEPENDENT RNA HELICASE HRPB"/>
    <property type="match status" value="1"/>
</dbReference>
<dbReference type="InterPro" id="IPR013689">
    <property type="entry name" value="RNA_helicase_ATP-dep_HrpB_C"/>
</dbReference>
<protein>
    <submittedName>
        <fullName evidence="7">ATP-dependent helicase HrpB</fullName>
    </submittedName>
</protein>
<keyword evidence="2" id="KW-0378">Hydrolase</keyword>
<evidence type="ECO:0000313" key="8">
    <source>
        <dbReference type="Proteomes" id="UP000325606"/>
    </source>
</evidence>
<dbReference type="GO" id="GO:0016787">
    <property type="term" value="F:hydrolase activity"/>
    <property type="evidence" value="ECO:0007669"/>
    <property type="project" value="UniProtKB-KW"/>
</dbReference>
<dbReference type="InterPro" id="IPR010225">
    <property type="entry name" value="HrpB"/>
</dbReference>
<dbReference type="InterPro" id="IPR014001">
    <property type="entry name" value="Helicase_ATP-bd"/>
</dbReference>
<feature type="domain" description="Helicase C-terminal" evidence="6">
    <location>
        <begin position="204"/>
        <end position="367"/>
    </location>
</feature>
<evidence type="ECO:0000313" key="7">
    <source>
        <dbReference type="EMBL" id="QEW08561.1"/>
    </source>
</evidence>
<keyword evidence="1" id="KW-0547">Nucleotide-binding</keyword>
<sequence>MNPLPIDDVLPALRQSLAQPGAVLLSAAPGAGKTTRVPLALLDEPWLNGQRIVMLEPRRIAARHAAQFMAQQLGESVGQRVGYRIRLDTRVSAQTRIEVVTEGVLTRLLQDDPELSGIGLVIFDEFHERNLHADLALALTHQCQQLLRPDLRLLIMSATLDEQTLTEALDAPLLVSEGRSFPVDIHYQPLLNANQSIIEHTARVIRQALQHDGDMLVFLPGVREIKQVQQALSDLPPTTHILPLHGQLNDAEQKAALTPAPSGQRKVILTTNIAESSLTVDGVRIVVDSGLERRSVFHLSSGLNTLTTRQISRASATQRCGRAGRQAPGVCYRLWPQQQHERLDAHIRAEILDTDLAPLRLTLLQWGAEADELFWLTPPPSAALQQAGDLLGQLGMLNAEGSGLSDHGNACARLGIEPRWAHALLSAHALGHGQHACTLVALIQEWPATRRGSDDLLRLLSQAKQQRAIWQQRIQPLAQNLWRTLQGLTPEASRTAINADDLPALLLALAFPDRIAKRRDQRDGFLLSNGRGAECSLESDLPQADWLACTDLSVHPQRTVIRLAAELSASALASLEQIAPQLFSERTEIGWQDSGQFIAQRHQQLGQIRLRSQRLPKLTAEQWQAAWQDTIQQQGLNCLPWSDDALNLRARMALMHQHTGAPWPDVSDTALLHNGLDWLLPYLHNARHQRDLDKVDTHSALRNLLSWEHQQQLDKQLPTHLSVPSGSRIAIDYTQQPPVLAVKLQEMFGYQDQPSVLNGKVPLLIHLLSPARRPLQVTADLPHFWRNAYTEVRKEMRGRYPKHPWPEDALSAEATRLTKAALQRRSGPV</sequence>
<dbReference type="InterPro" id="IPR001650">
    <property type="entry name" value="Helicase_C-like"/>
</dbReference>
<dbReference type="CDD" id="cd18791">
    <property type="entry name" value="SF2_C_RHA"/>
    <property type="match status" value="1"/>
</dbReference>
<dbReference type="NCBIfam" id="TIGR01970">
    <property type="entry name" value="DEAH_box_HrpB"/>
    <property type="match status" value="1"/>
</dbReference>
<evidence type="ECO:0000259" key="6">
    <source>
        <dbReference type="PROSITE" id="PS51194"/>
    </source>
</evidence>
<dbReference type="Gene3D" id="1.20.120.1080">
    <property type="match status" value="1"/>
</dbReference>
<dbReference type="PROSITE" id="PS51192">
    <property type="entry name" value="HELICASE_ATP_BIND_1"/>
    <property type="match status" value="1"/>
</dbReference>
<dbReference type="SUPFAM" id="SSF52540">
    <property type="entry name" value="P-loop containing nucleoside triphosphate hydrolases"/>
    <property type="match status" value="1"/>
</dbReference>
<keyword evidence="4" id="KW-0067">ATP-binding</keyword>
<dbReference type="KEGG" id="nik:F5I99_10300"/>
<dbReference type="Pfam" id="PF00270">
    <property type="entry name" value="DEAD"/>
    <property type="match status" value="1"/>
</dbReference>
<evidence type="ECO:0000256" key="4">
    <source>
        <dbReference type="ARBA" id="ARBA00022840"/>
    </source>
</evidence>
<feature type="domain" description="Helicase ATP-binding" evidence="5">
    <location>
        <begin position="14"/>
        <end position="178"/>
    </location>
</feature>
<keyword evidence="8" id="KW-1185">Reference proteome</keyword>
<accession>A0A5J6LKW7</accession>
<evidence type="ECO:0000256" key="3">
    <source>
        <dbReference type="ARBA" id="ARBA00022806"/>
    </source>
</evidence>
<evidence type="ECO:0000259" key="5">
    <source>
        <dbReference type="PROSITE" id="PS51192"/>
    </source>
</evidence>
<dbReference type="InterPro" id="IPR011545">
    <property type="entry name" value="DEAD/DEAH_box_helicase_dom"/>
</dbReference>
<dbReference type="PANTHER" id="PTHR43519:SF1">
    <property type="entry name" value="ATP-DEPENDENT RNA HELICASE HRPB"/>
    <property type="match status" value="1"/>
</dbReference>
<dbReference type="InterPro" id="IPR049614">
    <property type="entry name" value="HrpB_DEXH"/>
</dbReference>